<comment type="caution">
    <text evidence="2">The sequence shown here is derived from an EMBL/GenBank/DDBJ whole genome shotgun (WGS) entry which is preliminary data.</text>
</comment>
<reference evidence="2 3" key="1">
    <citation type="submission" date="2023-05" db="EMBL/GenBank/DDBJ databases">
        <title>Streptantibioticus silvisoli sp. nov., acidotolerant actinomycetes 1 from pine litter.</title>
        <authorList>
            <person name="Swiecimska M."/>
            <person name="Golinska P."/>
            <person name="Sangal V."/>
            <person name="Wachnowicz B."/>
            <person name="Goodfellow M."/>
        </authorList>
    </citation>
    <scope>NUCLEOTIDE SEQUENCE</scope>
    <source>
        <strain evidence="2">SL13</strain>
        <strain evidence="1 3">SL54</strain>
    </source>
</reference>
<sequence length="55" mass="5896">MSELNLSTDALRHSLVELLMGIIGSPDDEELARTADRAVLSLDERLAGEARTATA</sequence>
<evidence type="ECO:0000313" key="1">
    <source>
        <dbReference type="EMBL" id="MDI5966372.1"/>
    </source>
</evidence>
<dbReference type="Proteomes" id="UP001156398">
    <property type="component" value="Unassembled WGS sequence"/>
</dbReference>
<dbReference type="RefSeq" id="WP_271315839.1">
    <property type="nucleotide sequence ID" value="NZ_JAAGKO020000050.1"/>
</dbReference>
<protein>
    <submittedName>
        <fullName evidence="2">Uncharacterized protein</fullName>
    </submittedName>
</protein>
<evidence type="ECO:0000313" key="3">
    <source>
        <dbReference type="Proteomes" id="UP001156398"/>
    </source>
</evidence>
<name>A0AA90HCY1_9ACTN</name>
<evidence type="ECO:0000313" key="2">
    <source>
        <dbReference type="EMBL" id="MDI5974359.1"/>
    </source>
</evidence>
<keyword evidence="3" id="KW-1185">Reference proteome</keyword>
<accession>A0AA90HCY1</accession>
<organism evidence="2">
    <name type="scientific">Streptantibioticus silvisoli</name>
    <dbReference type="NCBI Taxonomy" id="2705255"/>
    <lineage>
        <taxon>Bacteria</taxon>
        <taxon>Bacillati</taxon>
        <taxon>Actinomycetota</taxon>
        <taxon>Actinomycetes</taxon>
        <taxon>Kitasatosporales</taxon>
        <taxon>Streptomycetaceae</taxon>
        <taxon>Streptantibioticus</taxon>
    </lineage>
</organism>
<dbReference type="AlphaFoldDB" id="A0AA90HCY1"/>
<dbReference type="EMBL" id="JAAGKO020000050">
    <property type="protein sequence ID" value="MDI5966372.1"/>
    <property type="molecule type" value="Genomic_DNA"/>
</dbReference>
<dbReference type="EMBL" id="JABXJJ020000071">
    <property type="protein sequence ID" value="MDI5974359.1"/>
    <property type="molecule type" value="Genomic_DNA"/>
</dbReference>
<gene>
    <name evidence="1" type="ORF">POF43_027195</name>
    <name evidence="2" type="ORF">POF50_034285</name>
</gene>
<proteinExistence type="predicted"/>